<gene>
    <name evidence="3" type="ORF">R2X38_05465</name>
</gene>
<dbReference type="RefSeq" id="WP_317521164.1">
    <property type="nucleotide sequence ID" value="NZ_JAWJZI010000002.1"/>
</dbReference>
<accession>A0ABU3ZEC3</accession>
<dbReference type="InterPro" id="IPR007049">
    <property type="entry name" value="Carb-sel_porin_OprB"/>
</dbReference>
<protein>
    <submittedName>
        <fullName evidence="3">Carbohydrate porin</fullName>
    </submittedName>
</protein>
<dbReference type="InterPro" id="IPR038673">
    <property type="entry name" value="OprB_sf"/>
</dbReference>
<feature type="signal peptide" evidence="2">
    <location>
        <begin position="1"/>
        <end position="26"/>
    </location>
</feature>
<sequence>MSFFRLYQCMIPVVMLATTVCSPLRAEDTTFDNNLTGSWGGKRSALQNQGITLNGEYTGFYQNARNAEYRGESNLSHRVDLFTKLDLAKLGLWAGGTLNTQLVYRDGNANDLGFANLSVPNAGHYDDQRRVFVPSLYYTHTFSSYTQLMLGKIDAFELLGQHPFFGGVGRYGFSNIAFVAPPSGVVPPAFLGLVLNHNVGDTQLTAMVFDPRNRYTETPSFHRAFDEGVNVSLGLKQPFELAGRDSYLSLAYTFSSESGTDWNSVTDKPDNWQNTRYKYNLRAELGHQLYQRGNEHWGLYLRASIADGNPNIIEGTFAGGIGGSATMLGRPEDRWGLGVYYYNLSNDLQSSIDELPHDLKLNNEKGGELYYNYQLSGSINITADLQYLTPSSSNQSDAFIMGIRMNLRF</sequence>
<dbReference type="PANTHER" id="PTHR37944:SF1">
    <property type="entry name" value="PORIN B"/>
    <property type="match status" value="1"/>
</dbReference>
<dbReference type="EMBL" id="JAWJZI010000002">
    <property type="protein sequence ID" value="MDV5168450.1"/>
    <property type="molecule type" value="Genomic_DNA"/>
</dbReference>
<evidence type="ECO:0000256" key="1">
    <source>
        <dbReference type="ARBA" id="ARBA00008769"/>
    </source>
</evidence>
<feature type="chain" id="PRO_5044969162" evidence="2">
    <location>
        <begin position="27"/>
        <end position="409"/>
    </location>
</feature>
<evidence type="ECO:0000313" key="3">
    <source>
        <dbReference type="EMBL" id="MDV5168450.1"/>
    </source>
</evidence>
<reference evidence="3 4" key="1">
    <citation type="submission" date="2023-10" db="EMBL/GenBank/DDBJ databases">
        <title>Marine bacteria isolated from horseshoe crab.</title>
        <authorList>
            <person name="Cheng T.H."/>
        </authorList>
    </citation>
    <scope>NUCLEOTIDE SEQUENCE [LARGE SCALE GENOMIC DNA]</scope>
    <source>
        <strain evidence="3 4">HSC6</strain>
    </source>
</reference>
<evidence type="ECO:0000313" key="4">
    <source>
        <dbReference type="Proteomes" id="UP001186452"/>
    </source>
</evidence>
<proteinExistence type="inferred from homology"/>
<evidence type="ECO:0000256" key="2">
    <source>
        <dbReference type="RuleBase" id="RU363072"/>
    </source>
</evidence>
<comment type="similarity">
    <text evidence="1 2">Belongs to the OprB family.</text>
</comment>
<dbReference type="Proteomes" id="UP001186452">
    <property type="component" value="Unassembled WGS sequence"/>
</dbReference>
<organism evidence="3 4">
    <name type="scientific">Photobacterium rosenbergii</name>
    <dbReference type="NCBI Taxonomy" id="294936"/>
    <lineage>
        <taxon>Bacteria</taxon>
        <taxon>Pseudomonadati</taxon>
        <taxon>Pseudomonadota</taxon>
        <taxon>Gammaproteobacteria</taxon>
        <taxon>Vibrionales</taxon>
        <taxon>Vibrionaceae</taxon>
        <taxon>Photobacterium</taxon>
    </lineage>
</organism>
<keyword evidence="2" id="KW-0732">Signal</keyword>
<dbReference type="Gene3D" id="2.40.160.180">
    <property type="entry name" value="Carbohydrate-selective porin OprB"/>
    <property type="match status" value="1"/>
</dbReference>
<comment type="caution">
    <text evidence="3">The sequence shown here is derived from an EMBL/GenBank/DDBJ whole genome shotgun (WGS) entry which is preliminary data.</text>
</comment>
<dbReference type="Pfam" id="PF04966">
    <property type="entry name" value="OprB"/>
    <property type="match status" value="1"/>
</dbReference>
<dbReference type="PANTHER" id="PTHR37944">
    <property type="entry name" value="PORIN B"/>
    <property type="match status" value="1"/>
</dbReference>
<dbReference type="InterPro" id="IPR052932">
    <property type="entry name" value="OprB_Porin"/>
</dbReference>
<keyword evidence="4" id="KW-1185">Reference proteome</keyword>
<name>A0ABU3ZEC3_9GAMM</name>